<keyword evidence="3" id="KW-0812">Transmembrane</keyword>
<dbReference type="Proteomes" id="UP000029868">
    <property type="component" value="Unassembled WGS sequence"/>
</dbReference>
<dbReference type="SUPFAM" id="SSF63829">
    <property type="entry name" value="Calcium-dependent phosphotriesterase"/>
    <property type="match status" value="2"/>
</dbReference>
<name>A0A099KLU8_COLPS</name>
<feature type="chain" id="PRO_5001957412" evidence="4">
    <location>
        <begin position="27"/>
        <end position="1059"/>
    </location>
</feature>
<dbReference type="Gene3D" id="2.60.40.10">
    <property type="entry name" value="Immunoglobulins"/>
    <property type="match status" value="1"/>
</dbReference>
<dbReference type="NCBIfam" id="TIGR00254">
    <property type="entry name" value="GGDEF"/>
    <property type="match status" value="1"/>
</dbReference>
<dbReference type="Pfam" id="PF07495">
    <property type="entry name" value="Y_Y_Y"/>
    <property type="match status" value="1"/>
</dbReference>
<dbReference type="CDD" id="cd01949">
    <property type="entry name" value="GGDEF"/>
    <property type="match status" value="1"/>
</dbReference>
<evidence type="ECO:0000256" key="2">
    <source>
        <dbReference type="ARBA" id="ARBA00022553"/>
    </source>
</evidence>
<dbReference type="Gene3D" id="3.30.70.270">
    <property type="match status" value="1"/>
</dbReference>
<dbReference type="SMART" id="SM00267">
    <property type="entry name" value="GGDEF"/>
    <property type="match status" value="1"/>
</dbReference>
<comment type="caution">
    <text evidence="6">The sequence shown here is derived from an EMBL/GenBank/DDBJ whole genome shotgun (WGS) entry which is preliminary data.</text>
</comment>
<dbReference type="FunFam" id="3.30.70.270:FF:000001">
    <property type="entry name" value="Diguanylate cyclase domain protein"/>
    <property type="match status" value="1"/>
</dbReference>
<dbReference type="RefSeq" id="WP_033083493.1">
    <property type="nucleotide sequence ID" value="NZ_JQEC01000046.1"/>
</dbReference>
<dbReference type="SUPFAM" id="SSF55073">
    <property type="entry name" value="Nucleotide cyclase"/>
    <property type="match status" value="1"/>
</dbReference>
<keyword evidence="3" id="KW-0472">Membrane</keyword>
<comment type="cofactor">
    <cofactor evidence="1">
        <name>Mg(2+)</name>
        <dbReference type="ChEBI" id="CHEBI:18420"/>
    </cofactor>
</comment>
<evidence type="ECO:0000256" key="1">
    <source>
        <dbReference type="ARBA" id="ARBA00001946"/>
    </source>
</evidence>
<reference evidence="6 7" key="1">
    <citation type="submission" date="2014-08" db="EMBL/GenBank/DDBJ databases">
        <title>Genomic and Phenotypic Diversity of Colwellia psychrerythraea strains from Disparate Marine Basins.</title>
        <authorList>
            <person name="Techtmann S.M."/>
            <person name="Stelling S.C."/>
            <person name="Utturkar S.M."/>
            <person name="Alshibli N."/>
            <person name="Harris A."/>
            <person name="Brown S.D."/>
            <person name="Hazen T.C."/>
        </authorList>
    </citation>
    <scope>NUCLEOTIDE SEQUENCE [LARGE SCALE GENOMIC DNA]</scope>
    <source>
        <strain evidence="6 7">GAB14E</strain>
    </source>
</reference>
<dbReference type="PATRIC" id="fig|28229.3.peg.3505"/>
<dbReference type="Pfam" id="PF00990">
    <property type="entry name" value="GGDEF"/>
    <property type="match status" value="1"/>
</dbReference>
<dbReference type="Pfam" id="PF07494">
    <property type="entry name" value="Reg_prop"/>
    <property type="match status" value="4"/>
</dbReference>
<evidence type="ECO:0000313" key="6">
    <source>
        <dbReference type="EMBL" id="KGJ90583.1"/>
    </source>
</evidence>
<dbReference type="EMBL" id="JQEC01000046">
    <property type="protein sequence ID" value="KGJ90583.1"/>
    <property type="molecule type" value="Genomic_DNA"/>
</dbReference>
<dbReference type="InterPro" id="IPR029787">
    <property type="entry name" value="Nucleotide_cyclase"/>
</dbReference>
<evidence type="ECO:0000259" key="5">
    <source>
        <dbReference type="PROSITE" id="PS50887"/>
    </source>
</evidence>
<feature type="domain" description="GGDEF" evidence="5">
    <location>
        <begin position="884"/>
        <end position="1023"/>
    </location>
</feature>
<dbReference type="InterPro" id="IPR000160">
    <property type="entry name" value="GGDEF_dom"/>
</dbReference>
<proteinExistence type="predicted"/>
<evidence type="ECO:0000313" key="7">
    <source>
        <dbReference type="Proteomes" id="UP000029868"/>
    </source>
</evidence>
<dbReference type="PROSITE" id="PS50887">
    <property type="entry name" value="GGDEF"/>
    <property type="match status" value="1"/>
</dbReference>
<dbReference type="PANTHER" id="PTHR43547">
    <property type="entry name" value="TWO-COMPONENT HISTIDINE KINASE"/>
    <property type="match status" value="1"/>
</dbReference>
<dbReference type="InterPro" id="IPR043128">
    <property type="entry name" value="Rev_trsase/Diguanyl_cyclase"/>
</dbReference>
<evidence type="ECO:0000256" key="4">
    <source>
        <dbReference type="SAM" id="SignalP"/>
    </source>
</evidence>
<dbReference type="InterPro" id="IPR015943">
    <property type="entry name" value="WD40/YVTN_repeat-like_dom_sf"/>
</dbReference>
<dbReference type="Gene3D" id="2.130.10.10">
    <property type="entry name" value="YVTN repeat-like/Quinoprotein amine dehydrogenase"/>
    <property type="match status" value="2"/>
</dbReference>
<dbReference type="FunFam" id="2.60.40.10:FF:000791">
    <property type="entry name" value="Two-component system sensor histidine kinase/response regulator"/>
    <property type="match status" value="1"/>
</dbReference>
<keyword evidence="4" id="KW-0732">Signal</keyword>
<dbReference type="OrthoDB" id="9772100at2"/>
<protein>
    <submittedName>
        <fullName evidence="6">Diguanylate cyclase with beta propeller sensor</fullName>
    </submittedName>
</protein>
<keyword evidence="2" id="KW-0597">Phosphoprotein</keyword>
<dbReference type="InterPro" id="IPR013783">
    <property type="entry name" value="Ig-like_fold"/>
</dbReference>
<accession>A0A099KLU8</accession>
<dbReference type="GO" id="GO:0000155">
    <property type="term" value="F:phosphorelay sensor kinase activity"/>
    <property type="evidence" value="ECO:0007669"/>
    <property type="project" value="TreeGrafter"/>
</dbReference>
<dbReference type="AlphaFoldDB" id="A0A099KLU8"/>
<keyword evidence="3" id="KW-1133">Transmembrane helix</keyword>
<dbReference type="InterPro" id="IPR011110">
    <property type="entry name" value="Reg_prop"/>
</dbReference>
<feature type="signal peptide" evidence="4">
    <location>
        <begin position="1"/>
        <end position="26"/>
    </location>
</feature>
<organism evidence="6 7">
    <name type="scientific">Colwellia psychrerythraea</name>
    <name type="common">Vibrio psychroerythus</name>
    <dbReference type="NCBI Taxonomy" id="28229"/>
    <lineage>
        <taxon>Bacteria</taxon>
        <taxon>Pseudomonadati</taxon>
        <taxon>Pseudomonadota</taxon>
        <taxon>Gammaproteobacteria</taxon>
        <taxon>Alteromonadales</taxon>
        <taxon>Colwelliaceae</taxon>
        <taxon>Colwellia</taxon>
    </lineage>
</organism>
<dbReference type="PANTHER" id="PTHR43547:SF2">
    <property type="entry name" value="HYBRID SIGNAL TRANSDUCTION HISTIDINE KINASE C"/>
    <property type="match status" value="1"/>
</dbReference>
<evidence type="ECO:0000256" key="3">
    <source>
        <dbReference type="SAM" id="Phobius"/>
    </source>
</evidence>
<sequence>MSRKLVKASLACSIVLLLFLLQSANATLQSSSVLSAKYHAKSPLGALDVENLTIFTMYQDHQGFIWLGTSGGVLRYDGYEFKSTSTDLEQLEVWSIIQDENNDLWFGTRNKGLVKLANNSQKITLFQHDKNNLNSLSHNNIRKLLLSQEGELYIATSGGGLNKFNAAKNNFQRIQLDKNHNPATLYLRDLVEDTNGDLWIATRDFGVIKRAKQTGRLTYFQSSPSDSYTLSSNMIQALTFDVDKQNLWVGTWGGGLNLLDINTGSVRRLYSGNSDANIAGPRTIVSMMRDTQNTLWLGTLNGVAYFDLTTKKFHYLKDEYSEFSMLEHAAYYALMSDDFGSIWLGSWHGKLHYLALDDHNFYLENLIEYFPGTIHEKSISSILTDHSGNIWLGTETSGVLYLSANMQLIKHFQHQTTDNNSLSDNAITTIIQQQNGDVWVGTMNGGLNKYQKESGGFLTYTLFNKQGGSQASDYISVIFEYQDMLLIGTASGLYEFNLQDNEIKQINLVGKNQENNSNGTVNAIFLDSKLKLWLATTEGIYLKQFGKPFELVLSFNEKLAANSARFSRVANVLEDGQGNIWLATNTGLWQIEEIVKSHNGKTVLELQQYLSTILSGMQKDKEGMLWLASNNNLYRFSPINHQFDTFSILDGIQGGFNNAAHSLSENNQLYFGSNYGLLSFEPDNIVVKNHQIKITIDDLLLANKSVQVHEESQILTKPIDQTEHLTLAHNENIISFDISALDFRKPNKVIYQHRLLGFDEAWVESTAKNRRITYTNLAPGDYTLSIKGAFSFNPVWGESTELSITILPPLWWTWWAKIIYVLLVLMFLKISYQLHKHRILFIAYEQAALTDSLTGLKNRRFLESTIDQDISQSMRLKKDNTPNADVTFFFADIDFFKEVNDDYGHESGDMILKQFSALLMAVFRSSDHIIRWGGEEFLIVSRFTQANRAQEMAERLRIQVNKADFRISNGTTIKKSVSIGFTTIPFERAATCRLSCSQLIEVADKALYYVKENGRNGWAGISAGEHFDLNKFDRVGTFSLIDKVESGEILLISKLSQSN</sequence>
<dbReference type="InterPro" id="IPR011123">
    <property type="entry name" value="Y_Y_Y"/>
</dbReference>
<gene>
    <name evidence="6" type="ORF">GAB14E_3583</name>
</gene>
<feature type="transmembrane region" description="Helical" evidence="3">
    <location>
        <begin position="810"/>
        <end position="828"/>
    </location>
</feature>